<dbReference type="InterPro" id="IPR015943">
    <property type="entry name" value="WD40/YVTN_repeat-like_dom_sf"/>
</dbReference>
<dbReference type="Pfam" id="PF00400">
    <property type="entry name" value="WD40"/>
    <property type="match status" value="1"/>
</dbReference>
<dbReference type="Gene3D" id="3.40.50.300">
    <property type="entry name" value="P-loop containing nucleotide triphosphate hydrolases"/>
    <property type="match status" value="1"/>
</dbReference>
<dbReference type="InterPro" id="IPR010982">
    <property type="entry name" value="Lambda_DNA-bd_dom_sf"/>
</dbReference>
<dbReference type="PROSITE" id="PS50943">
    <property type="entry name" value="HTH_CROC1"/>
    <property type="match status" value="1"/>
</dbReference>
<evidence type="ECO:0000256" key="1">
    <source>
        <dbReference type="SAM" id="MobiDB-lite"/>
    </source>
</evidence>
<dbReference type="SMART" id="SM00530">
    <property type="entry name" value="HTH_XRE"/>
    <property type="match status" value="1"/>
</dbReference>
<dbReference type="SUPFAM" id="SSF52540">
    <property type="entry name" value="P-loop containing nucleoside triphosphate hydrolases"/>
    <property type="match status" value="1"/>
</dbReference>
<evidence type="ECO:0000313" key="3">
    <source>
        <dbReference type="EMBL" id="MFC7605065.1"/>
    </source>
</evidence>
<protein>
    <submittedName>
        <fullName evidence="3">Helix-turn-helix domain-containing protein</fullName>
    </submittedName>
</protein>
<dbReference type="SMART" id="SM00320">
    <property type="entry name" value="WD40"/>
    <property type="match status" value="5"/>
</dbReference>
<sequence>MGRRERPLDPAGGPVPGFAYALRKLRQEAGGLTYRDMARRVGCSVTTLSQAAAGERLPSLQTVLAYVEACGGDLAEWETRWRDVTAELAREMRDDDGAVPSYLGLASYDAEDAARFFGRERLVREVVDLLELRRFVAVFGPSGSGKSSLLRAGVVPALRTSSSPPKVVVITPGDHPMRHADRLRADESAGGSPVVVVDQFEEVFTLCRDRGERAEFVDMLVGARRPASALRVIIAVRADFYGRCGEHRELAESLRDTGLLVGAMTRDELREAIVRPAMADGLTVERALTAAIIADVADEPGALPLMSHALRETWRRRRGKMLTLDAYESVGGVRGATGHTAEELYGRLSPAQARIARRVLLRLINPGEQAEDTRRPVSRAELDPLGDVDTGLVIELLAGARLLTLHQDTVEVAHEALIGAWPRLRGWVDEGRDRLRAHRQLSQAAASWAEHGHDAGALYRGAHLTVAEKLLAESEHRDDLTPLENDFLRASAARARRASRLRSGIVAALAVLLIISVAASVGAVRQADLARGRLEETTARLVAQRAATLRLTDPGLARRLSAAAWRISPVSEARGELVDSMASPMVDAFTDPYGTAGSLYTLSSDGAELASYTPGRTGEPGTLRVHDLARKKQVADVRWDREVMALAFRPGTRTVAVADLSGVWLWSVHGPAPSGSPLVSWQDPGLPDMWFSPSGRFLTISGVDATETWDVERQTRVLSEEVVHISPDDRLALVIPPQARDLVAEVTSGSDAVATGGSRSARRLELWDPVRGERVDAPWLPSNATTGAFSPDGRLLAVSAHEDGVLLFDVSTGKKTTEAAMYEPAERLEFSGDGRFLTGTDTEDRVNLWSVRKGMSDGTLLTSLPLPPGTLAPLHRISHDGRLLRVADPFGTVQTYDLSAHTTALGTFAPGDNDERRFSPDGRLLAVATGKQEGWQVKIWDVATRKPLGAAIRPDDPPLSGDQSLPGAGPYSPVFSPDGRTLALIHAQSTTVTLWDVATRTRTGDFTVRRQSADGVRDLVFSPDGGTVAVSSFFESQDDVDELELWDVGSRTWLRSIGTEAAGVAFLPDGRRLLAREGSFLTDTRRSPGTEGAVLDLVTGKVSPYQADARARGEVLLSRNAAATGDASGRVTFWTGELREQLAPPQVAHTMAVSALVPYPPGDMFASVSDKDVMLWEWHGHRQIGSRVELTSDLVATVAFNRTALLISHQDGRLLEITVAPNTAAAAICAKDGALSRPEWNAHIPELPYLDTCRGGRQ</sequence>
<name>A0ABW2T8P7_9ACTN</name>
<dbReference type="CDD" id="cd00093">
    <property type="entry name" value="HTH_XRE"/>
    <property type="match status" value="1"/>
</dbReference>
<dbReference type="Pfam" id="PF20703">
    <property type="entry name" value="nSTAND1"/>
    <property type="match status" value="1"/>
</dbReference>
<dbReference type="SUPFAM" id="SSF50969">
    <property type="entry name" value="YVTN repeat-like/Quinoprotein amine dehydrogenase"/>
    <property type="match status" value="1"/>
</dbReference>
<evidence type="ECO:0000259" key="2">
    <source>
        <dbReference type="PROSITE" id="PS50943"/>
    </source>
</evidence>
<dbReference type="InterPro" id="IPR036322">
    <property type="entry name" value="WD40_repeat_dom_sf"/>
</dbReference>
<dbReference type="EMBL" id="JBHTEE010000001">
    <property type="protein sequence ID" value="MFC7605065.1"/>
    <property type="molecule type" value="Genomic_DNA"/>
</dbReference>
<proteinExistence type="predicted"/>
<organism evidence="3 4">
    <name type="scientific">Streptosporangium amethystogenes subsp. fukuiense</name>
    <dbReference type="NCBI Taxonomy" id="698418"/>
    <lineage>
        <taxon>Bacteria</taxon>
        <taxon>Bacillati</taxon>
        <taxon>Actinomycetota</taxon>
        <taxon>Actinomycetes</taxon>
        <taxon>Streptosporangiales</taxon>
        <taxon>Streptosporangiaceae</taxon>
        <taxon>Streptosporangium</taxon>
    </lineage>
</organism>
<feature type="region of interest" description="Disordered" evidence="1">
    <location>
        <begin position="950"/>
        <end position="972"/>
    </location>
</feature>
<dbReference type="PANTHER" id="PTHR19879:SF9">
    <property type="entry name" value="TRANSCRIPTION INITIATION FACTOR TFIID SUBUNIT 5"/>
    <property type="match status" value="1"/>
</dbReference>
<keyword evidence="4" id="KW-1185">Reference proteome</keyword>
<dbReference type="Gene3D" id="1.10.260.40">
    <property type="entry name" value="lambda repressor-like DNA-binding domains"/>
    <property type="match status" value="1"/>
</dbReference>
<dbReference type="PANTHER" id="PTHR19879">
    <property type="entry name" value="TRANSCRIPTION INITIATION FACTOR TFIID"/>
    <property type="match status" value="1"/>
</dbReference>
<gene>
    <name evidence="3" type="ORF">ACFQVD_33650</name>
</gene>
<dbReference type="SUPFAM" id="SSF47413">
    <property type="entry name" value="lambda repressor-like DNA-binding domains"/>
    <property type="match status" value="1"/>
</dbReference>
<dbReference type="SUPFAM" id="SSF50978">
    <property type="entry name" value="WD40 repeat-like"/>
    <property type="match status" value="2"/>
</dbReference>
<comment type="caution">
    <text evidence="3">The sequence shown here is derived from an EMBL/GenBank/DDBJ whole genome shotgun (WGS) entry which is preliminary data.</text>
</comment>
<dbReference type="Proteomes" id="UP001596514">
    <property type="component" value="Unassembled WGS sequence"/>
</dbReference>
<dbReference type="InterPro" id="IPR011044">
    <property type="entry name" value="Quino_amine_DH_bsu"/>
</dbReference>
<accession>A0ABW2T8P7</accession>
<dbReference type="Gene3D" id="2.130.10.10">
    <property type="entry name" value="YVTN repeat-like/Quinoprotein amine dehydrogenase"/>
    <property type="match status" value="4"/>
</dbReference>
<dbReference type="InterPro" id="IPR001387">
    <property type="entry name" value="Cro/C1-type_HTH"/>
</dbReference>
<dbReference type="InterPro" id="IPR001680">
    <property type="entry name" value="WD40_rpt"/>
</dbReference>
<dbReference type="Pfam" id="PF13560">
    <property type="entry name" value="HTH_31"/>
    <property type="match status" value="1"/>
</dbReference>
<evidence type="ECO:0000313" key="4">
    <source>
        <dbReference type="Proteomes" id="UP001596514"/>
    </source>
</evidence>
<dbReference type="InterPro" id="IPR027417">
    <property type="entry name" value="P-loop_NTPase"/>
</dbReference>
<feature type="domain" description="HTH cro/C1-type" evidence="2">
    <location>
        <begin position="22"/>
        <end position="77"/>
    </location>
</feature>
<dbReference type="RefSeq" id="WP_343962434.1">
    <property type="nucleotide sequence ID" value="NZ_BAAAGK010000007.1"/>
</dbReference>
<reference evidence="4" key="1">
    <citation type="journal article" date="2019" name="Int. J. Syst. Evol. Microbiol.">
        <title>The Global Catalogue of Microorganisms (GCM) 10K type strain sequencing project: providing services to taxonomists for standard genome sequencing and annotation.</title>
        <authorList>
            <consortium name="The Broad Institute Genomics Platform"/>
            <consortium name="The Broad Institute Genome Sequencing Center for Infectious Disease"/>
            <person name="Wu L."/>
            <person name="Ma J."/>
        </authorList>
    </citation>
    <scope>NUCLEOTIDE SEQUENCE [LARGE SCALE GENOMIC DNA]</scope>
    <source>
        <strain evidence="4">JCM 10083</strain>
    </source>
</reference>
<dbReference type="InterPro" id="IPR049052">
    <property type="entry name" value="nSTAND1"/>
</dbReference>